<dbReference type="RefSeq" id="WP_211351184.1">
    <property type="nucleotide sequence ID" value="NZ_JBIUBA010000010.1"/>
</dbReference>
<dbReference type="Proteomes" id="UP000272729">
    <property type="component" value="Unassembled WGS sequence"/>
</dbReference>
<name>A0A495X7P4_9PSEU</name>
<organism evidence="1 2">
    <name type="scientific">Saccharothrix variisporea</name>
    <dbReference type="NCBI Taxonomy" id="543527"/>
    <lineage>
        <taxon>Bacteria</taxon>
        <taxon>Bacillati</taxon>
        <taxon>Actinomycetota</taxon>
        <taxon>Actinomycetes</taxon>
        <taxon>Pseudonocardiales</taxon>
        <taxon>Pseudonocardiaceae</taxon>
        <taxon>Saccharothrix</taxon>
    </lineage>
</organism>
<comment type="caution">
    <text evidence="1">The sequence shown here is derived from an EMBL/GenBank/DDBJ whole genome shotgun (WGS) entry which is preliminary data.</text>
</comment>
<keyword evidence="2" id="KW-1185">Reference proteome</keyword>
<dbReference type="EMBL" id="RBXR01000001">
    <property type="protein sequence ID" value="RKT69967.1"/>
    <property type="molecule type" value="Genomic_DNA"/>
</dbReference>
<accession>A0A495X7P4</accession>
<proteinExistence type="predicted"/>
<evidence type="ECO:0000313" key="1">
    <source>
        <dbReference type="EMBL" id="RKT69967.1"/>
    </source>
</evidence>
<sequence>MRGVLRRLFGSGAPEGFTGVLERDEVVLAFAPVGGGSVGGGLVGGGSVGGGLVGGGSVGGGLVGGGFLVATSLGLWLPGPRRVGWHLVSKAIWRGGALSVVEAVEDGHAGDAVVLRDLPAVRFVLESPGKVPEVVHARVTGSIKVSERRDDLRAWFVQRKVPGAAGLVLQVRPDAGADSEELREIAAGVARKIAALRG</sequence>
<protein>
    <submittedName>
        <fullName evidence="1">Uncharacterized protein</fullName>
    </submittedName>
</protein>
<reference evidence="1 2" key="1">
    <citation type="submission" date="2018-10" db="EMBL/GenBank/DDBJ databases">
        <title>Sequencing the genomes of 1000 actinobacteria strains.</title>
        <authorList>
            <person name="Klenk H.-P."/>
        </authorList>
    </citation>
    <scope>NUCLEOTIDE SEQUENCE [LARGE SCALE GENOMIC DNA]</scope>
    <source>
        <strain evidence="1 2">DSM 43911</strain>
    </source>
</reference>
<evidence type="ECO:0000313" key="2">
    <source>
        <dbReference type="Proteomes" id="UP000272729"/>
    </source>
</evidence>
<dbReference type="AlphaFoldDB" id="A0A495X7P4"/>
<gene>
    <name evidence="1" type="ORF">DFJ66_3208</name>
</gene>